<feature type="compositionally biased region" description="Basic and acidic residues" evidence="1">
    <location>
        <begin position="631"/>
        <end position="643"/>
    </location>
</feature>
<organism evidence="2 3">
    <name type="scientific">Wickerhamomyces ciferrii (strain ATCC 14091 / BCRC 22168 / CBS 111 / JCM 3599 / NBRC 0793 / NRRL Y-1031 F-60-10)</name>
    <name type="common">Yeast</name>
    <name type="synonym">Pichia ciferrii</name>
    <dbReference type="NCBI Taxonomy" id="1206466"/>
    <lineage>
        <taxon>Eukaryota</taxon>
        <taxon>Fungi</taxon>
        <taxon>Dikarya</taxon>
        <taxon>Ascomycota</taxon>
        <taxon>Saccharomycotina</taxon>
        <taxon>Saccharomycetes</taxon>
        <taxon>Phaffomycetales</taxon>
        <taxon>Wickerhamomycetaceae</taxon>
        <taxon>Wickerhamomyces</taxon>
    </lineage>
</organism>
<comment type="caution">
    <text evidence="2">The sequence shown here is derived from an EMBL/GenBank/DDBJ whole genome shotgun (WGS) entry which is preliminary data.</text>
</comment>
<dbReference type="HOGENOM" id="CLU_419259_0_0_1"/>
<feature type="region of interest" description="Disordered" evidence="1">
    <location>
        <begin position="16"/>
        <end position="59"/>
    </location>
</feature>
<dbReference type="Proteomes" id="UP000009328">
    <property type="component" value="Unassembled WGS sequence"/>
</dbReference>
<dbReference type="InParanoid" id="K0KFV9"/>
<dbReference type="AlphaFoldDB" id="K0KFV9"/>
<feature type="compositionally biased region" description="Low complexity" evidence="1">
    <location>
        <begin position="520"/>
        <end position="534"/>
    </location>
</feature>
<feature type="compositionally biased region" description="Low complexity" evidence="1">
    <location>
        <begin position="569"/>
        <end position="597"/>
    </location>
</feature>
<evidence type="ECO:0000313" key="2">
    <source>
        <dbReference type="EMBL" id="CCH44045.1"/>
    </source>
</evidence>
<gene>
    <name evidence="2" type="ORF">BN7_3604</name>
</gene>
<feature type="region of interest" description="Disordered" evidence="1">
    <location>
        <begin position="569"/>
        <end position="675"/>
    </location>
</feature>
<name>K0KFV9_WICCF</name>
<dbReference type="EMBL" id="CAIF01000103">
    <property type="protein sequence ID" value="CCH44045.1"/>
    <property type="molecule type" value="Genomic_DNA"/>
</dbReference>
<dbReference type="eggNOG" id="ENOG502QSA6">
    <property type="taxonomic scope" value="Eukaryota"/>
</dbReference>
<proteinExistence type="predicted"/>
<keyword evidence="3" id="KW-1185">Reference proteome</keyword>
<feature type="region of interest" description="Disordered" evidence="1">
    <location>
        <begin position="520"/>
        <end position="557"/>
    </location>
</feature>
<accession>K0KFV9</accession>
<evidence type="ECO:0000256" key="1">
    <source>
        <dbReference type="SAM" id="MobiDB-lite"/>
    </source>
</evidence>
<evidence type="ECO:0000313" key="3">
    <source>
        <dbReference type="Proteomes" id="UP000009328"/>
    </source>
</evidence>
<feature type="compositionally biased region" description="Polar residues" evidence="1">
    <location>
        <begin position="535"/>
        <end position="554"/>
    </location>
</feature>
<protein>
    <submittedName>
        <fullName evidence="2">Uncharacterized protein</fullName>
    </submittedName>
</protein>
<sequence>MSAVYTRRVSFDSLNPNIQVEPDEPIHIPPQYQSIQNFPNDHESNQQQQQQSNKRGLDLNFGYEPTGYNNKDKNQDLFKIFDSFQELNNKLNYKAQPASNGQNLKIRRKTPKLPPPPSKSILKKNYTFNNQDYIINETETIPKNLPDDSITSILPSQQRKKSIVEMSPEELLEMDKQYQKTSVSNLDKFEFDGDNYLPLHNLTSFDQSYKKNRNQNLNNVDKLVGNIVTINNKKLFKSNNKNINFKSYSVNFKHGDMTKFIQNYFNDLNQESNAANQDDKHINENYPNLKHEIKQSSESLRDLIIYISGRKHTWDSINWVLKNFLINGDHLIIISQLPTLNSINDPNSGYDTILDDYDDYDDEITSEFIKEKVDSLSSYIFKCIELLGLEDLKISITIEFIKDKSVKNLIKNSINLYNPNFFLISSLISNRLSIKFENNNIKLPFYLMKNLNLSTIIIPDLLIDRNYTSLNKDEIIKSPIPDINIDSGECLNGEIDYDNYLSKLNNISDIYKNAINTDSLSRSNSNSNTSSSLNIEQADTPSNYYPNSVPNSGTKIKFSDNLSIPRYNYERSNSNYSNSNSQFSSPLSSRRNSNNSSGIYKVKSLLDDDQLSTKTSNSSKSGGGGGGNNIERSKSIPINERRLSSHSIGSRHSKSVDEGTPKKSGFLAKLGFKRK</sequence>
<reference evidence="2 3" key="1">
    <citation type="journal article" date="2012" name="Eukaryot. Cell">
        <title>Draft genome sequence of Wickerhamomyces ciferrii NRRL Y-1031 F-60-10.</title>
        <authorList>
            <person name="Schneider J."/>
            <person name="Andrea H."/>
            <person name="Blom J."/>
            <person name="Jaenicke S."/>
            <person name="Ruckert C."/>
            <person name="Schorsch C."/>
            <person name="Szczepanowski R."/>
            <person name="Farwick M."/>
            <person name="Goesmann A."/>
            <person name="Puhler A."/>
            <person name="Schaffer S."/>
            <person name="Tauch A."/>
            <person name="Kohler T."/>
            <person name="Brinkrolf K."/>
        </authorList>
    </citation>
    <scope>NUCLEOTIDE SEQUENCE [LARGE SCALE GENOMIC DNA]</scope>
    <source>
        <strain evidence="3">ATCC 14091 / BCRC 22168 / CBS 111 / JCM 3599 / NBRC 0793 / NRRL Y-1031 F-60-10</strain>
    </source>
</reference>
<dbReference type="FunCoup" id="K0KFV9">
    <property type="interactions" value="108"/>
</dbReference>